<keyword evidence="2" id="KW-0472">Membrane</keyword>
<dbReference type="InterPro" id="IPR002347">
    <property type="entry name" value="SDR_fam"/>
</dbReference>
<reference evidence="3 4" key="1">
    <citation type="journal article" date="2020" name="ISME J.">
        <title>Uncovering the hidden diversity of litter-decomposition mechanisms in mushroom-forming fungi.</title>
        <authorList>
            <person name="Floudas D."/>
            <person name="Bentzer J."/>
            <person name="Ahren D."/>
            <person name="Johansson T."/>
            <person name="Persson P."/>
            <person name="Tunlid A."/>
        </authorList>
    </citation>
    <scope>NUCLEOTIDE SEQUENCE [LARGE SCALE GENOMIC DNA]</scope>
    <source>
        <strain evidence="3 4">CBS 406.79</strain>
    </source>
</reference>
<protein>
    <recommendedName>
        <fullName evidence="5">NAD(P)-binding protein</fullName>
    </recommendedName>
</protein>
<dbReference type="AlphaFoldDB" id="A0A8H5HCI1"/>
<feature type="transmembrane region" description="Helical" evidence="2">
    <location>
        <begin position="225"/>
        <end position="243"/>
    </location>
</feature>
<dbReference type="GO" id="GO:0016491">
    <property type="term" value="F:oxidoreductase activity"/>
    <property type="evidence" value="ECO:0007669"/>
    <property type="project" value="UniProtKB-KW"/>
</dbReference>
<dbReference type="PANTHER" id="PTHR47534">
    <property type="entry name" value="YALI0E05731P"/>
    <property type="match status" value="1"/>
</dbReference>
<name>A0A8H5HCI1_9AGAR</name>
<proteinExistence type="predicted"/>
<dbReference type="InterPro" id="IPR052228">
    <property type="entry name" value="Sec_Metab_Biosynth_Oxidored"/>
</dbReference>
<dbReference type="InterPro" id="IPR036291">
    <property type="entry name" value="NAD(P)-bd_dom_sf"/>
</dbReference>
<dbReference type="PRINTS" id="PR00081">
    <property type="entry name" value="GDHRDH"/>
</dbReference>
<dbReference type="Gene3D" id="3.40.50.720">
    <property type="entry name" value="NAD(P)-binding Rossmann-like Domain"/>
    <property type="match status" value="1"/>
</dbReference>
<accession>A0A8H5HCI1</accession>
<evidence type="ECO:0000313" key="4">
    <source>
        <dbReference type="Proteomes" id="UP000518752"/>
    </source>
</evidence>
<keyword evidence="4" id="KW-1185">Reference proteome</keyword>
<evidence type="ECO:0000256" key="1">
    <source>
        <dbReference type="ARBA" id="ARBA00023002"/>
    </source>
</evidence>
<dbReference type="EMBL" id="JAACJN010000062">
    <property type="protein sequence ID" value="KAF5380803.1"/>
    <property type="molecule type" value="Genomic_DNA"/>
</dbReference>
<keyword evidence="1" id="KW-0560">Oxidoreductase</keyword>
<gene>
    <name evidence="3" type="ORF">D9757_007126</name>
</gene>
<dbReference type="Proteomes" id="UP000518752">
    <property type="component" value="Unassembled WGS sequence"/>
</dbReference>
<dbReference type="Pfam" id="PF00106">
    <property type="entry name" value="adh_short"/>
    <property type="match status" value="1"/>
</dbReference>
<sequence length="300" mass="33297">MSQIPVAVFVGATSGIGRGMVQAFAHYFNGNAHIIIIGRNKDAAAQIINSFPKPTTTPESASSSTLVQSVHEFIASDVSLISNVHKLTKDLLKRLPRIDYLVLSPGVLVFVGRKETKEGLDEKMALSYYSRWTIINELRPLLRKAEIRGGARVYSVLAAGMGDPAKIDLEDLELKKNHTIARCMIAIQTYTDLMMQKLSSEEPSISFSHAYPGIVRTPMMSSSRWWLTIIYYLFYPVISLFSLTSEAAGKVHMAACMASPPGFNSYGEMGQSLAYTPADEEIVERIWKHTVDVTDVRRTM</sequence>
<dbReference type="PANTHER" id="PTHR47534:SF3">
    <property type="entry name" value="ALCOHOL DEHYDROGENASE-LIKE C-TERMINAL DOMAIN-CONTAINING PROTEIN"/>
    <property type="match status" value="1"/>
</dbReference>
<comment type="caution">
    <text evidence="3">The sequence shown here is derived from an EMBL/GenBank/DDBJ whole genome shotgun (WGS) entry which is preliminary data.</text>
</comment>
<organism evidence="3 4">
    <name type="scientific">Collybiopsis confluens</name>
    <dbReference type="NCBI Taxonomy" id="2823264"/>
    <lineage>
        <taxon>Eukaryota</taxon>
        <taxon>Fungi</taxon>
        <taxon>Dikarya</taxon>
        <taxon>Basidiomycota</taxon>
        <taxon>Agaricomycotina</taxon>
        <taxon>Agaricomycetes</taxon>
        <taxon>Agaricomycetidae</taxon>
        <taxon>Agaricales</taxon>
        <taxon>Marasmiineae</taxon>
        <taxon>Omphalotaceae</taxon>
        <taxon>Collybiopsis</taxon>
    </lineage>
</organism>
<evidence type="ECO:0000313" key="3">
    <source>
        <dbReference type="EMBL" id="KAF5380803.1"/>
    </source>
</evidence>
<evidence type="ECO:0000256" key="2">
    <source>
        <dbReference type="SAM" id="Phobius"/>
    </source>
</evidence>
<evidence type="ECO:0008006" key="5">
    <source>
        <dbReference type="Google" id="ProtNLM"/>
    </source>
</evidence>
<dbReference type="SUPFAM" id="SSF51735">
    <property type="entry name" value="NAD(P)-binding Rossmann-fold domains"/>
    <property type="match status" value="1"/>
</dbReference>
<dbReference type="OrthoDB" id="2898509at2759"/>
<keyword evidence="2" id="KW-0812">Transmembrane</keyword>
<keyword evidence="2" id="KW-1133">Transmembrane helix</keyword>